<accession>A0ABR1FDC9</accession>
<evidence type="ECO:0000256" key="3">
    <source>
        <dbReference type="ARBA" id="ARBA00022989"/>
    </source>
</evidence>
<evidence type="ECO:0000256" key="4">
    <source>
        <dbReference type="ARBA" id="ARBA00023136"/>
    </source>
</evidence>
<dbReference type="Pfam" id="PF01284">
    <property type="entry name" value="MARVEL"/>
    <property type="match status" value="1"/>
</dbReference>
<feature type="transmembrane region" description="Helical" evidence="5">
    <location>
        <begin position="45"/>
        <end position="67"/>
    </location>
</feature>
<keyword evidence="2 5" id="KW-0812">Transmembrane</keyword>
<evidence type="ECO:0000313" key="7">
    <source>
        <dbReference type="EMBL" id="KAK7207861.1"/>
    </source>
</evidence>
<comment type="subcellular location">
    <subcellularLocation>
        <location evidence="1">Membrane</location>
        <topology evidence="1">Multi-pass membrane protein</topology>
    </subcellularLocation>
</comment>
<evidence type="ECO:0000256" key="2">
    <source>
        <dbReference type="ARBA" id="ARBA00022692"/>
    </source>
</evidence>
<dbReference type="EMBL" id="JBBJBU010000001">
    <property type="protein sequence ID" value="KAK7207861.1"/>
    <property type="molecule type" value="Genomic_DNA"/>
</dbReference>
<protein>
    <recommendedName>
        <fullName evidence="6">MARVEL domain-containing protein</fullName>
    </recommendedName>
</protein>
<dbReference type="RefSeq" id="XP_064770894.1">
    <property type="nucleotide sequence ID" value="XM_064913931.1"/>
</dbReference>
<dbReference type="PANTHER" id="PTHR39608:SF1">
    <property type="entry name" value="INTEGRAL MEMBRANE PROTEIN (AFU_ORTHOLOGUE AFUA_5G08640)"/>
    <property type="match status" value="1"/>
</dbReference>
<sequence length="160" mass="17689">MAKLDLNRLILYALRAAQLVFSVIILADISYQVQVLQRAGSTSFPAGYVVTMVACCLSLLTIGICLVLTTAGTSMWKMFIWDIILAILFAVAFVVTLEEIKDSIDYCTWDQLNPFTANDCPRLRAAMIFSLVLAGLWALNAAYRIMVRQKAPAPLPPKDV</sequence>
<reference evidence="7 8" key="1">
    <citation type="submission" date="2024-03" db="EMBL/GenBank/DDBJ databases">
        <title>Genome-scale model development and genomic sequencing of the oleaginous clade Lipomyces.</title>
        <authorList>
            <consortium name="Lawrence Berkeley National Laboratory"/>
            <person name="Czajka J.J."/>
            <person name="Han Y."/>
            <person name="Kim J."/>
            <person name="Mondo S.J."/>
            <person name="Hofstad B.A."/>
            <person name="Robles A."/>
            <person name="Haridas S."/>
            <person name="Riley R."/>
            <person name="LaButti K."/>
            <person name="Pangilinan J."/>
            <person name="Andreopoulos W."/>
            <person name="Lipzen A."/>
            <person name="Yan J."/>
            <person name="Wang M."/>
            <person name="Ng V."/>
            <person name="Grigoriev I.V."/>
            <person name="Spatafora J.W."/>
            <person name="Magnuson J.K."/>
            <person name="Baker S.E."/>
            <person name="Pomraning K.R."/>
        </authorList>
    </citation>
    <scope>NUCLEOTIDE SEQUENCE [LARGE SCALE GENOMIC DNA]</scope>
    <source>
        <strain evidence="7 8">Phaff 52-87</strain>
    </source>
</reference>
<evidence type="ECO:0000313" key="8">
    <source>
        <dbReference type="Proteomes" id="UP001498771"/>
    </source>
</evidence>
<feature type="transmembrane region" description="Helical" evidence="5">
    <location>
        <begin position="79"/>
        <end position="97"/>
    </location>
</feature>
<evidence type="ECO:0000256" key="5">
    <source>
        <dbReference type="SAM" id="Phobius"/>
    </source>
</evidence>
<name>A0ABR1FDC9_9ASCO</name>
<comment type="caution">
    <text evidence="7">The sequence shown here is derived from an EMBL/GenBank/DDBJ whole genome shotgun (WGS) entry which is preliminary data.</text>
</comment>
<evidence type="ECO:0000259" key="6">
    <source>
        <dbReference type="Pfam" id="PF01284"/>
    </source>
</evidence>
<gene>
    <name evidence="7" type="ORF">BZA70DRAFT_287200</name>
</gene>
<feature type="transmembrane region" description="Helical" evidence="5">
    <location>
        <begin position="12"/>
        <end position="33"/>
    </location>
</feature>
<feature type="transmembrane region" description="Helical" evidence="5">
    <location>
        <begin position="123"/>
        <end position="143"/>
    </location>
</feature>
<dbReference type="InterPro" id="IPR008253">
    <property type="entry name" value="Marvel"/>
</dbReference>
<keyword evidence="4 5" id="KW-0472">Membrane</keyword>
<dbReference type="Proteomes" id="UP001498771">
    <property type="component" value="Unassembled WGS sequence"/>
</dbReference>
<keyword evidence="3 5" id="KW-1133">Transmembrane helix</keyword>
<keyword evidence="8" id="KW-1185">Reference proteome</keyword>
<feature type="domain" description="MARVEL" evidence="6">
    <location>
        <begin position="9"/>
        <end position="142"/>
    </location>
</feature>
<dbReference type="GeneID" id="90039443"/>
<proteinExistence type="predicted"/>
<organism evidence="7 8">
    <name type="scientific">Myxozyma melibiosi</name>
    <dbReference type="NCBI Taxonomy" id="54550"/>
    <lineage>
        <taxon>Eukaryota</taxon>
        <taxon>Fungi</taxon>
        <taxon>Dikarya</taxon>
        <taxon>Ascomycota</taxon>
        <taxon>Saccharomycotina</taxon>
        <taxon>Lipomycetes</taxon>
        <taxon>Lipomycetales</taxon>
        <taxon>Lipomycetaceae</taxon>
        <taxon>Myxozyma</taxon>
    </lineage>
</organism>
<evidence type="ECO:0000256" key="1">
    <source>
        <dbReference type="ARBA" id="ARBA00004141"/>
    </source>
</evidence>
<dbReference type="PANTHER" id="PTHR39608">
    <property type="entry name" value="INTEGRAL MEMBRANE PROTEIN (AFU_ORTHOLOGUE AFUA_5G08640)"/>
    <property type="match status" value="1"/>
</dbReference>